<dbReference type="EMBL" id="AP012029">
    <property type="protein sequence ID" value="BAJ62086.1"/>
    <property type="molecule type" value="Genomic_DNA"/>
</dbReference>
<evidence type="ECO:0000313" key="3">
    <source>
        <dbReference type="Proteomes" id="UP000008922"/>
    </source>
</evidence>
<dbReference type="InParanoid" id="E8MYE1"/>
<reference evidence="2 3" key="1">
    <citation type="submission" date="2010-12" db="EMBL/GenBank/DDBJ databases">
        <title>Whole genome sequence of Anaerolinea thermophila UNI-1.</title>
        <authorList>
            <person name="Narita-Yamada S."/>
            <person name="Kishi E."/>
            <person name="Watanabe Y."/>
            <person name="Takasaki K."/>
            <person name="Ankai A."/>
            <person name="Oguchi A."/>
            <person name="Fukui S."/>
            <person name="Takahashi M."/>
            <person name="Yashiro I."/>
            <person name="Hosoyama A."/>
            <person name="Sekiguchi Y."/>
            <person name="Hanada S."/>
            <person name="Fujita N."/>
        </authorList>
    </citation>
    <scope>NUCLEOTIDE SEQUENCE [LARGE SCALE GENOMIC DNA]</scope>
    <source>
        <strain evidence="3">DSM 14523 / JCM 11388 / NBRC 100420 / UNI-1</strain>
    </source>
</reference>
<keyword evidence="1" id="KW-1133">Transmembrane helix</keyword>
<protein>
    <submittedName>
        <fullName evidence="2">Hypothetical membrane protein</fullName>
    </submittedName>
</protein>
<feature type="transmembrane region" description="Helical" evidence="1">
    <location>
        <begin position="147"/>
        <end position="169"/>
    </location>
</feature>
<dbReference type="Proteomes" id="UP000008922">
    <property type="component" value="Chromosome"/>
</dbReference>
<dbReference type="KEGG" id="atm:ANT_00520"/>
<keyword evidence="1" id="KW-0472">Membrane</keyword>
<proteinExistence type="predicted"/>
<keyword evidence="1" id="KW-0812">Transmembrane</keyword>
<dbReference type="OrthoDB" id="9807874at2"/>
<organism evidence="2 3">
    <name type="scientific">Anaerolinea thermophila (strain DSM 14523 / JCM 11388 / NBRC 100420 / UNI-1)</name>
    <dbReference type="NCBI Taxonomy" id="926569"/>
    <lineage>
        <taxon>Bacteria</taxon>
        <taxon>Bacillati</taxon>
        <taxon>Chloroflexota</taxon>
        <taxon>Anaerolineae</taxon>
        <taxon>Anaerolineales</taxon>
        <taxon>Anaerolineaceae</taxon>
        <taxon>Anaerolinea</taxon>
    </lineage>
</organism>
<evidence type="ECO:0000313" key="2">
    <source>
        <dbReference type="EMBL" id="BAJ62086.1"/>
    </source>
</evidence>
<feature type="transmembrane region" description="Helical" evidence="1">
    <location>
        <begin position="115"/>
        <end position="141"/>
    </location>
</feature>
<name>E8MYE1_ANATU</name>
<feature type="transmembrane region" description="Helical" evidence="1">
    <location>
        <begin position="61"/>
        <end position="81"/>
    </location>
</feature>
<gene>
    <name evidence="2" type="ordered locus">ANT_00520</name>
</gene>
<dbReference type="STRING" id="926569.ANT_00520"/>
<dbReference type="AlphaFoldDB" id="E8MYE1"/>
<dbReference type="eggNOG" id="COG3063">
    <property type="taxonomic scope" value="Bacteria"/>
</dbReference>
<sequence length="174" mass="19452">MSEMPSVPQPVCYRHPDRETLLRCSRCERYICTSCAVLTPTGYRCPECIRGQQKVYETTQWWDYPLAFFIAGVISLLGSWVAQFMGFFTIFIAPVAGFFIAEAVRWAVRKRRSRLLFRVTAVAAALGGLPIFIVMLVSLLMGGGVGGILSLVWSGLYMVLVTSSTYYRLSGIQV</sequence>
<evidence type="ECO:0000256" key="1">
    <source>
        <dbReference type="SAM" id="Phobius"/>
    </source>
</evidence>
<accession>E8MYE1</accession>
<feature type="transmembrane region" description="Helical" evidence="1">
    <location>
        <begin position="87"/>
        <end position="108"/>
    </location>
</feature>
<keyword evidence="3" id="KW-1185">Reference proteome</keyword>
<dbReference type="HOGENOM" id="CLU_119948_0_0_0"/>
<dbReference type="RefSeq" id="WP_013558484.1">
    <property type="nucleotide sequence ID" value="NC_014960.1"/>
</dbReference>